<evidence type="ECO:0000256" key="1">
    <source>
        <dbReference type="ARBA" id="ARBA00008999"/>
    </source>
</evidence>
<dbReference type="AlphaFoldDB" id="A0A5J4YT37"/>
<dbReference type="InterPro" id="IPR014780">
    <property type="entry name" value="tRNA_psdUridine_synth_TruB"/>
</dbReference>
<gene>
    <name evidence="7" type="ORF">FVE85_4045</name>
</gene>
<dbReference type="Gene3D" id="3.30.2350.10">
    <property type="entry name" value="Pseudouridine synthase"/>
    <property type="match status" value="1"/>
</dbReference>
<protein>
    <recommendedName>
        <fullName evidence="2">tRNA pseudouridine(55) synthase</fullName>
        <ecNumber evidence="2">5.4.99.25</ecNumber>
    </recommendedName>
</protein>
<evidence type="ECO:0000256" key="5">
    <source>
        <dbReference type="SAM" id="Coils"/>
    </source>
</evidence>
<comment type="similarity">
    <text evidence="1">Belongs to the pseudouridine synthase TruB family.</text>
</comment>
<keyword evidence="8" id="KW-1185">Reference proteome</keyword>
<feature type="coiled-coil region" evidence="5">
    <location>
        <begin position="66"/>
        <end position="100"/>
    </location>
</feature>
<evidence type="ECO:0000313" key="7">
    <source>
        <dbReference type="EMBL" id="KAA8494070.1"/>
    </source>
</evidence>
<evidence type="ECO:0000259" key="6">
    <source>
        <dbReference type="Pfam" id="PF01509"/>
    </source>
</evidence>
<reference evidence="8" key="1">
    <citation type="journal article" date="2019" name="Nat. Commun.">
        <title>Expansion of phycobilisome linker gene families in mesophilic red algae.</title>
        <authorList>
            <person name="Lee J."/>
            <person name="Kim D."/>
            <person name="Bhattacharya D."/>
            <person name="Yoon H.S."/>
        </authorList>
    </citation>
    <scope>NUCLEOTIDE SEQUENCE [LARGE SCALE GENOMIC DNA]</scope>
    <source>
        <strain evidence="8">CCMP 1328</strain>
    </source>
</reference>
<dbReference type="GO" id="GO:0006400">
    <property type="term" value="P:tRNA modification"/>
    <property type="evidence" value="ECO:0007669"/>
    <property type="project" value="TreeGrafter"/>
</dbReference>
<dbReference type="Proteomes" id="UP000324585">
    <property type="component" value="Unassembled WGS sequence"/>
</dbReference>
<accession>A0A5J4YT37</accession>
<dbReference type="GO" id="GO:1990481">
    <property type="term" value="P:mRNA pseudouridine synthesis"/>
    <property type="evidence" value="ECO:0007669"/>
    <property type="project" value="TreeGrafter"/>
</dbReference>
<dbReference type="EC" id="5.4.99.25" evidence="2"/>
<dbReference type="InterPro" id="IPR020103">
    <property type="entry name" value="PsdUridine_synth_cat_dom_sf"/>
</dbReference>
<dbReference type="OrthoDB" id="2811at2759"/>
<proteinExistence type="inferred from homology"/>
<dbReference type="GO" id="GO:0005634">
    <property type="term" value="C:nucleus"/>
    <property type="evidence" value="ECO:0007669"/>
    <property type="project" value="TreeGrafter"/>
</dbReference>
<keyword evidence="3" id="KW-0819">tRNA processing</keyword>
<evidence type="ECO:0000256" key="2">
    <source>
        <dbReference type="ARBA" id="ARBA00012787"/>
    </source>
</evidence>
<dbReference type="EMBL" id="VRMN01000005">
    <property type="protein sequence ID" value="KAA8494070.1"/>
    <property type="molecule type" value="Genomic_DNA"/>
</dbReference>
<dbReference type="GO" id="GO:0160148">
    <property type="term" value="F:tRNA pseudouridine(55) synthase activity"/>
    <property type="evidence" value="ECO:0007669"/>
    <property type="project" value="UniProtKB-EC"/>
</dbReference>
<dbReference type="Pfam" id="PF01509">
    <property type="entry name" value="TruB_N"/>
    <property type="match status" value="1"/>
</dbReference>
<keyword evidence="4" id="KW-0413">Isomerase</keyword>
<dbReference type="SUPFAM" id="SSF55120">
    <property type="entry name" value="Pseudouridine synthase"/>
    <property type="match status" value="1"/>
</dbReference>
<organism evidence="7 8">
    <name type="scientific">Porphyridium purpureum</name>
    <name type="common">Red alga</name>
    <name type="synonym">Porphyridium cruentum</name>
    <dbReference type="NCBI Taxonomy" id="35688"/>
    <lineage>
        <taxon>Eukaryota</taxon>
        <taxon>Rhodophyta</taxon>
        <taxon>Bangiophyceae</taxon>
        <taxon>Porphyridiales</taxon>
        <taxon>Porphyridiaceae</taxon>
        <taxon>Porphyridium</taxon>
    </lineage>
</organism>
<evidence type="ECO:0000313" key="8">
    <source>
        <dbReference type="Proteomes" id="UP000324585"/>
    </source>
</evidence>
<comment type="caution">
    <text evidence="7">The sequence shown here is derived from an EMBL/GenBank/DDBJ whole genome shotgun (WGS) entry which is preliminary data.</text>
</comment>
<dbReference type="PANTHER" id="PTHR13767">
    <property type="entry name" value="TRNA-PSEUDOURIDINE SYNTHASE"/>
    <property type="match status" value="1"/>
</dbReference>
<name>A0A5J4YT37_PORPP</name>
<dbReference type="PANTHER" id="PTHR13767:SF2">
    <property type="entry name" value="PSEUDOURIDYLATE SYNTHASE TRUB1"/>
    <property type="match status" value="1"/>
</dbReference>
<evidence type="ECO:0000256" key="4">
    <source>
        <dbReference type="ARBA" id="ARBA00023235"/>
    </source>
</evidence>
<keyword evidence="5" id="KW-0175">Coiled coil</keyword>
<dbReference type="GO" id="GO:0003723">
    <property type="term" value="F:RNA binding"/>
    <property type="evidence" value="ECO:0007669"/>
    <property type="project" value="InterPro"/>
</dbReference>
<dbReference type="InterPro" id="IPR002501">
    <property type="entry name" value="PsdUridine_synth_N"/>
</dbReference>
<sequence>MYWSECAAVLKRMASLCGARGSMMSNAMRSRRDSIWHVTRDGRFSRAMTSRQYDLLTSGSFSNPKKREKRRKKKEQEMTLRNWERELRKARIRMDQIGIERVPECHFLVLDKPEGLPSKTAVYFVKKSLNALLEANLRRNMYSFQVKHWDQTMNAQGEGFSRFFIKKENGQKIMLKSIKRLGRLGVRDIQPLGHFASGVLVIAIEDAIDIMSQFQADEREFECTARFGTATNTHQSDGDVTHSCCYDHVTREKMEELIAAQFLGDIMQTPPINSSARVGDKTMYEHMLAGNIVQAEALPIQVHSFKVIDFDLPVVRFRVECSRHTYVRTLVHDLANALGSCAHVSSLRCIRSGMFRIEDAVSGEQDRVFSWGPKILSKLIHANTLKPGCYTYAPRFGPDPVESDSEDDE</sequence>
<evidence type="ECO:0000256" key="3">
    <source>
        <dbReference type="ARBA" id="ARBA00022694"/>
    </source>
</evidence>
<feature type="domain" description="Pseudouridine synthase II N-terminal" evidence="6">
    <location>
        <begin position="192"/>
        <end position="327"/>
    </location>
</feature>